<dbReference type="AlphaFoldDB" id="W6UGZ2"/>
<comment type="caution">
    <text evidence="2">The sequence shown here is derived from an EMBL/GenBank/DDBJ whole genome shotgun (WGS) entry which is preliminary data.</text>
</comment>
<dbReference type="EMBL" id="APAU02000026">
    <property type="protein sequence ID" value="EUB60825.1"/>
    <property type="molecule type" value="Genomic_DNA"/>
</dbReference>
<evidence type="ECO:0000256" key="1">
    <source>
        <dbReference type="SAM" id="SignalP"/>
    </source>
</evidence>
<name>W6UGZ2_ECHGR</name>
<dbReference type="RefSeq" id="XP_024352021.1">
    <property type="nucleotide sequence ID" value="XM_024493513.1"/>
</dbReference>
<keyword evidence="1" id="KW-0732">Signal</keyword>
<evidence type="ECO:0000313" key="2">
    <source>
        <dbReference type="EMBL" id="EUB60825.1"/>
    </source>
</evidence>
<reference evidence="2 3" key="1">
    <citation type="journal article" date="2013" name="Nat. Genet.">
        <title>The genome of the hydatid tapeworm Echinococcus granulosus.</title>
        <authorList>
            <person name="Zheng H."/>
            <person name="Zhang W."/>
            <person name="Zhang L."/>
            <person name="Zhang Z."/>
            <person name="Li J."/>
            <person name="Lu G."/>
            <person name="Zhu Y."/>
            <person name="Wang Y."/>
            <person name="Huang Y."/>
            <person name="Liu J."/>
            <person name="Kang H."/>
            <person name="Chen J."/>
            <person name="Wang L."/>
            <person name="Chen A."/>
            <person name="Yu S."/>
            <person name="Gao Z."/>
            <person name="Jin L."/>
            <person name="Gu W."/>
            <person name="Wang Z."/>
            <person name="Zhao L."/>
            <person name="Shi B."/>
            <person name="Wen H."/>
            <person name="Lin R."/>
            <person name="Jones M.K."/>
            <person name="Brejova B."/>
            <person name="Vinar T."/>
            <person name="Zhao G."/>
            <person name="McManus D.P."/>
            <person name="Chen Z."/>
            <person name="Zhou Y."/>
            <person name="Wang S."/>
        </authorList>
    </citation>
    <scope>NUCLEOTIDE SEQUENCE [LARGE SCALE GENOMIC DNA]</scope>
</reference>
<dbReference type="Proteomes" id="UP000019149">
    <property type="component" value="Unassembled WGS sequence"/>
</dbReference>
<proteinExistence type="predicted"/>
<dbReference type="CTD" id="36339979"/>
<gene>
    <name evidence="2" type="ORF">EGR_04264</name>
</gene>
<dbReference type="KEGG" id="egl:EGR_04264"/>
<feature type="signal peptide" evidence="1">
    <location>
        <begin position="1"/>
        <end position="22"/>
    </location>
</feature>
<organism evidence="2 3">
    <name type="scientific">Echinococcus granulosus</name>
    <name type="common">Hydatid tapeworm</name>
    <dbReference type="NCBI Taxonomy" id="6210"/>
    <lineage>
        <taxon>Eukaryota</taxon>
        <taxon>Metazoa</taxon>
        <taxon>Spiralia</taxon>
        <taxon>Lophotrochozoa</taxon>
        <taxon>Platyhelminthes</taxon>
        <taxon>Cestoda</taxon>
        <taxon>Eucestoda</taxon>
        <taxon>Cyclophyllidea</taxon>
        <taxon>Taeniidae</taxon>
        <taxon>Echinococcus</taxon>
        <taxon>Echinococcus granulosus group</taxon>
    </lineage>
</organism>
<protein>
    <recommendedName>
        <fullName evidence="4">Secreted protein</fullName>
    </recommendedName>
</protein>
<feature type="chain" id="PRO_5004882079" description="Secreted protein" evidence="1">
    <location>
        <begin position="23"/>
        <end position="67"/>
    </location>
</feature>
<evidence type="ECO:0008006" key="4">
    <source>
        <dbReference type="Google" id="ProtNLM"/>
    </source>
</evidence>
<keyword evidence="3" id="KW-1185">Reference proteome</keyword>
<sequence length="67" mass="7632">MLANILLLSLVGSLSWLPSTNHYYHHLTIASIRPTATSKDIWFSASTSSKKRVFYQLFCPAYSVRLQ</sequence>
<evidence type="ECO:0000313" key="3">
    <source>
        <dbReference type="Proteomes" id="UP000019149"/>
    </source>
</evidence>
<dbReference type="GeneID" id="36339979"/>
<accession>W6UGZ2</accession>